<comment type="caution">
    <text evidence="2">The sequence shown here is derived from an EMBL/GenBank/DDBJ whole genome shotgun (WGS) entry which is preliminary data.</text>
</comment>
<evidence type="ECO:0000313" key="2">
    <source>
        <dbReference type="EMBL" id="GIH04219.1"/>
    </source>
</evidence>
<sequence length="54" mass="5988">MNCPEATAFFALKGAAMSDKSPQKDSNKKVGKSLKEKRAVKKAKKENKTDFLDK</sequence>
<organism evidence="2 3">
    <name type="scientific">Rhizocola hellebori</name>
    <dbReference type="NCBI Taxonomy" id="1392758"/>
    <lineage>
        <taxon>Bacteria</taxon>
        <taxon>Bacillati</taxon>
        <taxon>Actinomycetota</taxon>
        <taxon>Actinomycetes</taxon>
        <taxon>Micromonosporales</taxon>
        <taxon>Micromonosporaceae</taxon>
        <taxon>Rhizocola</taxon>
    </lineage>
</organism>
<feature type="region of interest" description="Disordered" evidence="1">
    <location>
        <begin position="15"/>
        <end position="54"/>
    </location>
</feature>
<dbReference type="Proteomes" id="UP000612899">
    <property type="component" value="Unassembled WGS sequence"/>
</dbReference>
<protein>
    <submittedName>
        <fullName evidence="2">Uncharacterized protein</fullName>
    </submittedName>
</protein>
<dbReference type="AlphaFoldDB" id="A0A8J3Q6C1"/>
<keyword evidence="3" id="KW-1185">Reference proteome</keyword>
<evidence type="ECO:0000313" key="3">
    <source>
        <dbReference type="Proteomes" id="UP000612899"/>
    </source>
</evidence>
<name>A0A8J3Q6C1_9ACTN</name>
<feature type="compositionally biased region" description="Basic and acidic residues" evidence="1">
    <location>
        <begin position="21"/>
        <end position="37"/>
    </location>
</feature>
<dbReference type="EMBL" id="BONY01000011">
    <property type="protein sequence ID" value="GIH04219.1"/>
    <property type="molecule type" value="Genomic_DNA"/>
</dbReference>
<gene>
    <name evidence="2" type="ORF">Rhe02_22860</name>
</gene>
<accession>A0A8J3Q6C1</accession>
<reference evidence="2" key="1">
    <citation type="submission" date="2021-01" db="EMBL/GenBank/DDBJ databases">
        <title>Whole genome shotgun sequence of Rhizocola hellebori NBRC 109834.</title>
        <authorList>
            <person name="Komaki H."/>
            <person name="Tamura T."/>
        </authorList>
    </citation>
    <scope>NUCLEOTIDE SEQUENCE</scope>
    <source>
        <strain evidence="2">NBRC 109834</strain>
    </source>
</reference>
<evidence type="ECO:0000256" key="1">
    <source>
        <dbReference type="SAM" id="MobiDB-lite"/>
    </source>
</evidence>
<proteinExistence type="predicted"/>